<evidence type="ECO:0000313" key="1">
    <source>
        <dbReference type="EMBL" id="KAI8671910.1"/>
    </source>
</evidence>
<accession>A0ACC0R244</accession>
<proteinExistence type="predicted"/>
<organism evidence="1 2">
    <name type="scientific">Fusarium keratoplasticum</name>
    <dbReference type="NCBI Taxonomy" id="1328300"/>
    <lineage>
        <taxon>Eukaryota</taxon>
        <taxon>Fungi</taxon>
        <taxon>Dikarya</taxon>
        <taxon>Ascomycota</taxon>
        <taxon>Pezizomycotina</taxon>
        <taxon>Sordariomycetes</taxon>
        <taxon>Hypocreomycetidae</taxon>
        <taxon>Hypocreales</taxon>
        <taxon>Nectriaceae</taxon>
        <taxon>Fusarium</taxon>
        <taxon>Fusarium solani species complex</taxon>
    </lineage>
</organism>
<keyword evidence="2" id="KW-1185">Reference proteome</keyword>
<gene>
    <name evidence="1" type="ORF">NCS57_00667500</name>
</gene>
<name>A0ACC0R244_9HYPO</name>
<dbReference type="EMBL" id="CM046506">
    <property type="protein sequence ID" value="KAI8671910.1"/>
    <property type="molecule type" value="Genomic_DNA"/>
</dbReference>
<reference evidence="1" key="1">
    <citation type="submission" date="2022-06" db="EMBL/GenBank/DDBJ databases">
        <title>Fusarium solani species complex genomes reveal bases of compartmentalisation and animal pathogenesis.</title>
        <authorList>
            <person name="Tsai I.J."/>
        </authorList>
    </citation>
    <scope>NUCLEOTIDE SEQUENCE</scope>
    <source>
        <strain evidence="1">Fu6.1</strain>
    </source>
</reference>
<dbReference type="Proteomes" id="UP001065298">
    <property type="component" value="Chromosome 4"/>
</dbReference>
<sequence length="157" mass="17409">MDPEGVEEEGVYAVDCYQSILCGRKPLLSPTDTRAPFPCDDESWTACSASLWAALPAQDPSSCFLSSVKDLMMGQAPAESNMTMFGMNLLILAVNALLLEAQTSILPVDTSALDQALQTWFTSREQIRGQPYVRSEQAYQEEMTRCVKRILGDFQEQ</sequence>
<protein>
    <submittedName>
        <fullName evidence="1">Uncharacterized protein</fullName>
    </submittedName>
</protein>
<evidence type="ECO:0000313" key="2">
    <source>
        <dbReference type="Proteomes" id="UP001065298"/>
    </source>
</evidence>
<comment type="caution">
    <text evidence="1">The sequence shown here is derived from an EMBL/GenBank/DDBJ whole genome shotgun (WGS) entry which is preliminary data.</text>
</comment>